<dbReference type="Gene3D" id="3.20.20.140">
    <property type="entry name" value="Metal-dependent hydrolases"/>
    <property type="match status" value="1"/>
</dbReference>
<keyword evidence="3" id="KW-1185">Reference proteome</keyword>
<name>A0A9P6KNN7_9PLEO</name>
<accession>A0A9P6KNN7</accession>
<evidence type="ECO:0000313" key="3">
    <source>
        <dbReference type="Proteomes" id="UP000756921"/>
    </source>
</evidence>
<keyword evidence="1" id="KW-0812">Transmembrane</keyword>
<reference evidence="2" key="1">
    <citation type="journal article" date="2020" name="Mol. Plant Microbe Interact.">
        <title>Genome Sequence of the Biocontrol Agent Coniothyrium minitans strain Conio (IMI 134523).</title>
        <authorList>
            <person name="Patel D."/>
            <person name="Shittu T.A."/>
            <person name="Baroncelli R."/>
            <person name="Muthumeenakshi S."/>
            <person name="Osborne T.H."/>
            <person name="Janganan T.K."/>
            <person name="Sreenivasaprasad S."/>
        </authorList>
    </citation>
    <scope>NUCLEOTIDE SEQUENCE</scope>
    <source>
        <strain evidence="2">Conio</strain>
    </source>
</reference>
<gene>
    <name evidence="2" type="ORF">PMIN01_08608</name>
</gene>
<evidence type="ECO:0000256" key="1">
    <source>
        <dbReference type="SAM" id="Phobius"/>
    </source>
</evidence>
<proteinExistence type="predicted"/>
<sequence>MRTALPSFSQENLAARMATIAEPLSEQKRSDQSLENRKDWLVCWASRSSLSSWGSSLENCPYLSGEPHDNSTDSSVRARTSSQIWARFHQATWYFNGLVDYESVYKRTIDQAIEQMIDIKTTYAEPHPMLVDEYTKKAREQQASNAQGRGESRKSLLNGLFTSKRRDESPELSPVSRMRNREDPIKDHKVPTLITFKLWHSAEMDFEVESRHNLRWERSGNRAAQAFKTLLQRISRMTILLNRAPSRLVLSGVLLCLLGEVHALDDSTEATRNGCWNAFLPYVFATGLLGTVFQQCRFAGGLPYLMAALSLSWPIVKTDSRSPMPLLYGVYLAHLATTAAYSYASFRDDREPRRSLFLSVLLCSLASMSILFWSPTGMESLLTFLPPVESLAVFIVAHAPLIASSSRALADWTWTRFCGLARHGFDCLGRGIQSVGELLRRPTGGRNADEESL</sequence>
<dbReference type="AlphaFoldDB" id="A0A9P6KNN7"/>
<evidence type="ECO:0000313" key="2">
    <source>
        <dbReference type="EMBL" id="KAF9732926.1"/>
    </source>
</evidence>
<dbReference type="OrthoDB" id="10679845at2759"/>
<protein>
    <submittedName>
        <fullName evidence="2">Uncharacterized protein</fullName>
    </submittedName>
</protein>
<keyword evidence="1" id="KW-0472">Membrane</keyword>
<feature type="transmembrane region" description="Helical" evidence="1">
    <location>
        <begin position="356"/>
        <end position="375"/>
    </location>
</feature>
<dbReference type="Proteomes" id="UP000756921">
    <property type="component" value="Unassembled WGS sequence"/>
</dbReference>
<keyword evidence="1" id="KW-1133">Transmembrane helix</keyword>
<organism evidence="2 3">
    <name type="scientific">Paraphaeosphaeria minitans</name>
    <dbReference type="NCBI Taxonomy" id="565426"/>
    <lineage>
        <taxon>Eukaryota</taxon>
        <taxon>Fungi</taxon>
        <taxon>Dikarya</taxon>
        <taxon>Ascomycota</taxon>
        <taxon>Pezizomycotina</taxon>
        <taxon>Dothideomycetes</taxon>
        <taxon>Pleosporomycetidae</taxon>
        <taxon>Pleosporales</taxon>
        <taxon>Massarineae</taxon>
        <taxon>Didymosphaeriaceae</taxon>
        <taxon>Paraphaeosphaeria</taxon>
    </lineage>
</organism>
<feature type="transmembrane region" description="Helical" evidence="1">
    <location>
        <begin position="328"/>
        <end position="344"/>
    </location>
</feature>
<comment type="caution">
    <text evidence="2">The sequence shown here is derived from an EMBL/GenBank/DDBJ whole genome shotgun (WGS) entry which is preliminary data.</text>
</comment>
<dbReference type="EMBL" id="WJXW01000009">
    <property type="protein sequence ID" value="KAF9732926.1"/>
    <property type="molecule type" value="Genomic_DNA"/>
</dbReference>